<comment type="caution">
    <text evidence="1">The sequence shown here is derived from an EMBL/GenBank/DDBJ whole genome shotgun (WGS) entry which is preliminary data.</text>
</comment>
<sequence>MNITIRKMKETDFESLHTLLSNPDVMKYMEPPYTEEQTKEFLEYALSDEPRVFTAEDDGKFIGYVIYGTYEEDTMELGWVLLPEYWNKGYASALTKLLMEKAAADGKKPVIECDPEQAVTKHIAEKYGFVYTETWDDLEVYRLPEQKIS</sequence>
<dbReference type="Proteomes" id="UP000192328">
    <property type="component" value="Unassembled WGS sequence"/>
</dbReference>
<reference evidence="1" key="1">
    <citation type="submission" date="2017-04" db="EMBL/GenBank/DDBJ databases">
        <authorList>
            <person name="Varghese N."/>
            <person name="Submissions S."/>
        </authorList>
    </citation>
    <scope>NUCLEOTIDE SEQUENCE</scope>
    <source>
        <strain evidence="1">WTE2008</strain>
    </source>
</reference>
<evidence type="ECO:0000313" key="1">
    <source>
        <dbReference type="EMBL" id="SMC35908.1"/>
    </source>
</evidence>
<proteinExistence type="predicted"/>
<gene>
    <name evidence="1" type="ORF">SAMN06297397_0248</name>
</gene>
<evidence type="ECO:0000313" key="2">
    <source>
        <dbReference type="Proteomes" id="UP000192328"/>
    </source>
</evidence>
<dbReference type="EMBL" id="FWXZ01000001">
    <property type="protein sequence ID" value="SMC35908.1"/>
    <property type="molecule type" value="Genomic_DNA"/>
</dbReference>
<protein>
    <submittedName>
        <fullName evidence="1">Protein N-acetyltransferase, RimJ/RimL family</fullName>
    </submittedName>
</protein>
<organism evidence="1 2">
    <name type="scientific">Aristaeella lactis</name>
    <dbReference type="NCBI Taxonomy" id="3046383"/>
    <lineage>
        <taxon>Bacteria</taxon>
        <taxon>Bacillati</taxon>
        <taxon>Bacillota</taxon>
        <taxon>Clostridia</taxon>
        <taxon>Eubacteriales</taxon>
        <taxon>Aristaeellaceae</taxon>
        <taxon>Aristaeella</taxon>
    </lineage>
</organism>
<accession>A0AC61PHL5</accession>
<keyword evidence="2" id="KW-1185">Reference proteome</keyword>
<name>A0AC61PHL5_9FIRM</name>